<gene>
    <name evidence="1" type="ORF">ACJMK2_033041</name>
</gene>
<accession>A0ABD3X3T4</accession>
<keyword evidence="2" id="KW-1185">Reference proteome</keyword>
<comment type="caution">
    <text evidence="1">The sequence shown here is derived from an EMBL/GenBank/DDBJ whole genome shotgun (WGS) entry which is preliminary data.</text>
</comment>
<dbReference type="Proteomes" id="UP001634394">
    <property type="component" value="Unassembled WGS sequence"/>
</dbReference>
<name>A0ABD3X3T4_SINWO</name>
<dbReference type="InterPro" id="IPR011990">
    <property type="entry name" value="TPR-like_helical_dom_sf"/>
</dbReference>
<reference evidence="1 2" key="1">
    <citation type="submission" date="2024-11" db="EMBL/GenBank/DDBJ databases">
        <title>Chromosome-level genome assembly of the freshwater bivalve Anodonta woodiana.</title>
        <authorList>
            <person name="Chen X."/>
        </authorList>
    </citation>
    <scope>NUCLEOTIDE SEQUENCE [LARGE SCALE GENOMIC DNA]</scope>
    <source>
        <strain evidence="1">MN2024</strain>
        <tissue evidence="1">Gills</tissue>
    </source>
</reference>
<dbReference type="AlphaFoldDB" id="A0ABD3X3T4"/>
<sequence length="234" mass="27411">MNATLAYINIAKVKRSSISNIRKYELYRPLLNIASMCTDTDRISGRVKFAGVLYVLGKTNEAINTLYSIQPKPMFVRRKCHYRNIIRNDHYAEKTSSDYMQTVIKGFGREYFVRKCTSIDVRYVMDEIDIVPNDFKYELFHVPKTNLSRVGAFVDPDFLMYYLLYKCHTELGNKAGAKAAFISLNKITKQKSFDPYVEYREVAFNVLGLCYMERENYLKAYHCFCRAMSLRPYL</sequence>
<organism evidence="1 2">
    <name type="scientific">Sinanodonta woodiana</name>
    <name type="common">Chinese pond mussel</name>
    <name type="synonym">Anodonta woodiana</name>
    <dbReference type="NCBI Taxonomy" id="1069815"/>
    <lineage>
        <taxon>Eukaryota</taxon>
        <taxon>Metazoa</taxon>
        <taxon>Spiralia</taxon>
        <taxon>Lophotrochozoa</taxon>
        <taxon>Mollusca</taxon>
        <taxon>Bivalvia</taxon>
        <taxon>Autobranchia</taxon>
        <taxon>Heteroconchia</taxon>
        <taxon>Palaeoheterodonta</taxon>
        <taxon>Unionida</taxon>
        <taxon>Unionoidea</taxon>
        <taxon>Unionidae</taxon>
        <taxon>Unioninae</taxon>
        <taxon>Sinanodonta</taxon>
    </lineage>
</organism>
<dbReference type="PROSITE" id="PS50293">
    <property type="entry name" value="TPR_REGION"/>
    <property type="match status" value="1"/>
</dbReference>
<dbReference type="EMBL" id="JBJQND010000004">
    <property type="protein sequence ID" value="KAL3880835.1"/>
    <property type="molecule type" value="Genomic_DNA"/>
</dbReference>
<dbReference type="SUPFAM" id="SSF48452">
    <property type="entry name" value="TPR-like"/>
    <property type="match status" value="1"/>
</dbReference>
<protein>
    <submittedName>
        <fullName evidence="1">Uncharacterized protein</fullName>
    </submittedName>
</protein>
<proteinExistence type="predicted"/>
<evidence type="ECO:0000313" key="2">
    <source>
        <dbReference type="Proteomes" id="UP001634394"/>
    </source>
</evidence>
<evidence type="ECO:0000313" key="1">
    <source>
        <dbReference type="EMBL" id="KAL3880835.1"/>
    </source>
</evidence>